<organism evidence="4 5">
    <name type="scientific">Carboxylicivirga marina</name>
    <dbReference type="NCBI Taxonomy" id="2800988"/>
    <lineage>
        <taxon>Bacteria</taxon>
        <taxon>Pseudomonadati</taxon>
        <taxon>Bacteroidota</taxon>
        <taxon>Bacteroidia</taxon>
        <taxon>Marinilabiliales</taxon>
        <taxon>Marinilabiliaceae</taxon>
        <taxon>Carboxylicivirga</taxon>
    </lineage>
</organism>
<dbReference type="Proteomes" id="UP000605676">
    <property type="component" value="Unassembled WGS sequence"/>
</dbReference>
<dbReference type="Gene3D" id="1.25.40.10">
    <property type="entry name" value="Tetratricopeptide repeat domain"/>
    <property type="match status" value="2"/>
</dbReference>
<reference evidence="4 5" key="1">
    <citation type="submission" date="2021-01" db="EMBL/GenBank/DDBJ databases">
        <title>Carboxyliciviraga sp.nov., isolated from coastal sediments.</title>
        <authorList>
            <person name="Lu D."/>
            <person name="Zhang T."/>
        </authorList>
    </citation>
    <scope>NUCLEOTIDE SEQUENCE [LARGE SCALE GENOMIC DNA]</scope>
    <source>
        <strain evidence="4 5">N1Y132</strain>
    </source>
</reference>
<evidence type="ECO:0000256" key="2">
    <source>
        <dbReference type="ARBA" id="ARBA00022803"/>
    </source>
</evidence>
<dbReference type="PANTHER" id="PTHR44858:SF1">
    <property type="entry name" value="UDP-N-ACETYLGLUCOSAMINE--PEPTIDE N-ACETYLGLUCOSAMINYLTRANSFERASE SPINDLY-RELATED"/>
    <property type="match status" value="1"/>
</dbReference>
<dbReference type="InterPro" id="IPR050498">
    <property type="entry name" value="Ycf3"/>
</dbReference>
<dbReference type="SUPFAM" id="SSF48452">
    <property type="entry name" value="TPR-like"/>
    <property type="match status" value="2"/>
</dbReference>
<protein>
    <submittedName>
        <fullName evidence="4">Tetratricopeptide repeat protein</fullName>
    </submittedName>
</protein>
<dbReference type="PROSITE" id="PS50005">
    <property type="entry name" value="TPR"/>
    <property type="match status" value="1"/>
</dbReference>
<dbReference type="EMBL" id="JAENRR010000004">
    <property type="protein sequence ID" value="MBK3516290.1"/>
    <property type="molecule type" value="Genomic_DNA"/>
</dbReference>
<evidence type="ECO:0000256" key="1">
    <source>
        <dbReference type="ARBA" id="ARBA00022737"/>
    </source>
</evidence>
<evidence type="ECO:0000256" key="3">
    <source>
        <dbReference type="PROSITE-ProRule" id="PRU00339"/>
    </source>
</evidence>
<dbReference type="RefSeq" id="WP_200463518.1">
    <property type="nucleotide sequence ID" value="NZ_JAENRR010000004.1"/>
</dbReference>
<accession>A0ABS1HF82</accession>
<sequence>MTLAKYILITVFSVFTLVGHSQSIVDIINTTEKAVFEARAYNSADLQTGMASGFFLSADGLAITMGYIFEKSDSAVITTRSGRTFEVEKVISIHPHSNLALIKVEQLRQKTFSFLMPAKQTFKQNEELLFFTHPLESDDGMTIGPVNDLSYFPYLSRTGLIDGSYFIHSAGAPAINNKGQLCGIVNTSRNGLHKLLYNTYLLNDTNWININLPVKKIAHYQHKRDKLNHSFSQSILNIVCEQYIEAAKSLSRYIKKHPEEDVAYCLRAYARYHYQNLVGSREDLKICQEINPDGFLQYFFKAIFDVAQDKDDEARVNLNVCLDKKVDFAPAISQLASLNFEQNKDVKTAFNWFTSAINSDSLLAEAYYERARLRMQHSSDEEATLEDINKTIYLDPDQPGIYSIRGTIYFSKQDYLPAIRDFDSAIEKDIKDVHAWFNRAIAHYNLGLHQKACYDWDQAGKLGNYEAYKYISRYCKNVKRNVYGR</sequence>
<dbReference type="InterPro" id="IPR011990">
    <property type="entry name" value="TPR-like_helical_dom_sf"/>
</dbReference>
<keyword evidence="2 3" id="KW-0802">TPR repeat</keyword>
<name>A0ABS1HF82_9BACT</name>
<dbReference type="InterPro" id="IPR019734">
    <property type="entry name" value="TPR_rpt"/>
</dbReference>
<keyword evidence="1" id="KW-0677">Repeat</keyword>
<dbReference type="Pfam" id="PF13365">
    <property type="entry name" value="Trypsin_2"/>
    <property type="match status" value="1"/>
</dbReference>
<dbReference type="Gene3D" id="2.40.10.120">
    <property type="match status" value="1"/>
</dbReference>
<dbReference type="SMART" id="SM00028">
    <property type="entry name" value="TPR"/>
    <property type="match status" value="4"/>
</dbReference>
<evidence type="ECO:0000313" key="5">
    <source>
        <dbReference type="Proteomes" id="UP000605676"/>
    </source>
</evidence>
<evidence type="ECO:0000313" key="4">
    <source>
        <dbReference type="EMBL" id="MBK3516290.1"/>
    </source>
</evidence>
<comment type="caution">
    <text evidence="4">The sequence shown here is derived from an EMBL/GenBank/DDBJ whole genome shotgun (WGS) entry which is preliminary data.</text>
</comment>
<dbReference type="InterPro" id="IPR009003">
    <property type="entry name" value="Peptidase_S1_PA"/>
</dbReference>
<dbReference type="PANTHER" id="PTHR44858">
    <property type="entry name" value="TETRATRICOPEPTIDE REPEAT PROTEIN 6"/>
    <property type="match status" value="1"/>
</dbReference>
<keyword evidence="5" id="KW-1185">Reference proteome</keyword>
<gene>
    <name evidence="4" type="ORF">JIV24_02985</name>
</gene>
<dbReference type="SUPFAM" id="SSF50494">
    <property type="entry name" value="Trypsin-like serine proteases"/>
    <property type="match status" value="1"/>
</dbReference>
<feature type="repeat" description="TPR" evidence="3">
    <location>
        <begin position="399"/>
        <end position="432"/>
    </location>
</feature>
<proteinExistence type="predicted"/>